<evidence type="ECO:0000313" key="1">
    <source>
        <dbReference type="EMBL" id="AFZ66305.1"/>
    </source>
</evidence>
<dbReference type="Pfam" id="PF13563">
    <property type="entry name" value="2_5_RNA_ligase2"/>
    <property type="match status" value="1"/>
</dbReference>
<dbReference type="KEGG" id="dpd:Deipe_0726"/>
<name>K9ZZV6_DEIPD</name>
<dbReference type="GO" id="GO:0016874">
    <property type="term" value="F:ligase activity"/>
    <property type="evidence" value="ECO:0007669"/>
    <property type="project" value="UniProtKB-KW"/>
</dbReference>
<dbReference type="SUPFAM" id="SSF55144">
    <property type="entry name" value="LigT-like"/>
    <property type="match status" value="1"/>
</dbReference>
<dbReference type="PATRIC" id="fig|937777.3.peg.731"/>
<dbReference type="Gene3D" id="3.90.1140.10">
    <property type="entry name" value="Cyclic phosphodiesterase"/>
    <property type="match status" value="1"/>
</dbReference>
<dbReference type="HOGENOM" id="CLU_841243_0_0_0"/>
<keyword evidence="2" id="KW-1185">Reference proteome</keyword>
<proteinExistence type="predicted"/>
<dbReference type="InterPro" id="IPR009097">
    <property type="entry name" value="Cyclic_Pdiesterase"/>
</dbReference>
<sequence>MLREKPMPGAWQGIPADRAAHGVIIVLGVPPEIARALEVPGGVSGEQLHLTLVSLGSAHELGEGRLEAVRETLRTFAARTSALRARVTGVGRFSVSQGNDVAYVSVDAPELSALRESLLCDLAQDAGLEAEYRHGFTPHITVAFIAPGQAHPYERVEPLELHFSTLELWTGPRHDVFSLGNSASAAAPCEAAQAAEDSIGAAASIALEAVARDWIGLVATRLHRSPPRERVRIVQEAFDHLHTRVLAAHLAAPARAWAGMTPEATLEARAARLRSVETDLTLIFETAAKQVLRDLPTTEAVLPVEEWQERLRASLTPLFAWASTDEVSFG</sequence>
<evidence type="ECO:0000313" key="2">
    <source>
        <dbReference type="Proteomes" id="UP000010467"/>
    </source>
</evidence>
<dbReference type="STRING" id="937777.Deipe_0726"/>
<organism evidence="1 2">
    <name type="scientific">Deinococcus peraridilitoris (strain DSM 19664 / LMG 22246 / CIP 109416 / KR-200)</name>
    <dbReference type="NCBI Taxonomy" id="937777"/>
    <lineage>
        <taxon>Bacteria</taxon>
        <taxon>Thermotogati</taxon>
        <taxon>Deinococcota</taxon>
        <taxon>Deinococci</taxon>
        <taxon>Deinococcales</taxon>
        <taxon>Deinococcaceae</taxon>
        <taxon>Deinococcus</taxon>
    </lineage>
</organism>
<accession>K9ZZV6</accession>
<protein>
    <submittedName>
        <fullName evidence="1">2'-5' RNA ligase</fullName>
    </submittedName>
</protein>
<dbReference type="AlphaFoldDB" id="K9ZZV6"/>
<gene>
    <name evidence="1" type="ordered locus">Deipe_0726</name>
</gene>
<keyword evidence="1" id="KW-0436">Ligase</keyword>
<dbReference type="eggNOG" id="ENOG5034AQ4">
    <property type="taxonomic scope" value="Bacteria"/>
</dbReference>
<reference evidence="2" key="1">
    <citation type="submission" date="2012-03" db="EMBL/GenBank/DDBJ databases">
        <title>Complete sequence of chromosome of Deinococcus peraridilitoris DSM 19664.</title>
        <authorList>
            <person name="Lucas S."/>
            <person name="Copeland A."/>
            <person name="Lapidus A."/>
            <person name="Glavina del Rio T."/>
            <person name="Dalin E."/>
            <person name="Tice H."/>
            <person name="Bruce D."/>
            <person name="Goodwin L."/>
            <person name="Pitluck S."/>
            <person name="Peters L."/>
            <person name="Mikhailova N."/>
            <person name="Lu M."/>
            <person name="Kyrpides N."/>
            <person name="Mavromatis K."/>
            <person name="Ivanova N."/>
            <person name="Brettin T."/>
            <person name="Detter J.C."/>
            <person name="Han C."/>
            <person name="Larimer F."/>
            <person name="Land M."/>
            <person name="Hauser L."/>
            <person name="Markowitz V."/>
            <person name="Cheng J.-F."/>
            <person name="Hugenholtz P."/>
            <person name="Woyke T."/>
            <person name="Wu D."/>
            <person name="Pukall R."/>
            <person name="Steenblock K."/>
            <person name="Brambilla E."/>
            <person name="Klenk H.-P."/>
            <person name="Eisen J.A."/>
        </authorList>
    </citation>
    <scope>NUCLEOTIDE SEQUENCE [LARGE SCALE GENOMIC DNA]</scope>
    <source>
        <strain evidence="2">DSM 19664 / LMG 22246 / CIP 109416 / KR-200</strain>
    </source>
</reference>
<dbReference type="Proteomes" id="UP000010467">
    <property type="component" value="Chromosome"/>
</dbReference>
<dbReference type="EMBL" id="CP003382">
    <property type="protein sequence ID" value="AFZ66305.1"/>
    <property type="molecule type" value="Genomic_DNA"/>
</dbReference>